<dbReference type="STRING" id="134849.SAMN05443668_12772"/>
<gene>
    <name evidence="2" type="ORF">SAMN05443668_12772</name>
</gene>
<accession>A0A1M7RNH8</accession>
<evidence type="ECO:0000313" key="3">
    <source>
        <dbReference type="Proteomes" id="UP000184440"/>
    </source>
</evidence>
<keyword evidence="1" id="KW-0812">Transmembrane</keyword>
<keyword evidence="1" id="KW-0472">Membrane</keyword>
<dbReference type="Proteomes" id="UP000184440">
    <property type="component" value="Unassembled WGS sequence"/>
</dbReference>
<feature type="transmembrane region" description="Helical" evidence="1">
    <location>
        <begin position="92"/>
        <end position="111"/>
    </location>
</feature>
<dbReference type="AlphaFoldDB" id="A0A1M7RNH8"/>
<keyword evidence="3" id="KW-1185">Reference proteome</keyword>
<reference evidence="2 3" key="1">
    <citation type="submission" date="2016-11" db="EMBL/GenBank/DDBJ databases">
        <authorList>
            <person name="Jaros S."/>
            <person name="Januszkiewicz K."/>
            <person name="Wedrychowicz H."/>
        </authorList>
    </citation>
    <scope>NUCLEOTIDE SEQUENCE [LARGE SCALE GENOMIC DNA]</scope>
    <source>
        <strain evidence="2 3">DSM 46144</strain>
    </source>
</reference>
<proteinExistence type="predicted"/>
<evidence type="ECO:0000313" key="2">
    <source>
        <dbReference type="EMBL" id="SHN47769.1"/>
    </source>
</evidence>
<organism evidence="2 3">
    <name type="scientific">Cryptosporangium aurantiacum</name>
    <dbReference type="NCBI Taxonomy" id="134849"/>
    <lineage>
        <taxon>Bacteria</taxon>
        <taxon>Bacillati</taxon>
        <taxon>Actinomycetota</taxon>
        <taxon>Actinomycetes</taxon>
        <taxon>Cryptosporangiales</taxon>
        <taxon>Cryptosporangiaceae</taxon>
        <taxon>Cryptosporangium</taxon>
    </lineage>
</organism>
<sequence>MFGPRFSLFADVLLVGVLTFLASLPLVTAFAALTTACRVLSLRVASETTVTVPGYGRTFVAVLRSHPGVLLFPLLLLGDALALAVGAPGGAVLAVVLGAVALVGLGAAARWEPGSSWSAVLRGAALALLRHPGDGLLLLAAVVVAGVLAFTVPLMITLVPGVLALAAVAVTRRRPGVVVGAPGASVGGASVGAVGAAARGAAQAGGSVAHGARAVA</sequence>
<protein>
    <submittedName>
        <fullName evidence="2">Uncharacterized protein</fullName>
    </submittedName>
</protein>
<keyword evidence="1" id="KW-1133">Transmembrane helix</keyword>
<feature type="transmembrane region" description="Helical" evidence="1">
    <location>
        <begin position="136"/>
        <end position="166"/>
    </location>
</feature>
<dbReference type="EMBL" id="FRCS01000027">
    <property type="protein sequence ID" value="SHN47769.1"/>
    <property type="molecule type" value="Genomic_DNA"/>
</dbReference>
<name>A0A1M7RNH8_9ACTN</name>
<evidence type="ECO:0000256" key="1">
    <source>
        <dbReference type="SAM" id="Phobius"/>
    </source>
</evidence>
<feature type="transmembrane region" description="Helical" evidence="1">
    <location>
        <begin position="65"/>
        <end position="85"/>
    </location>
</feature>
<dbReference type="RefSeq" id="WP_073265936.1">
    <property type="nucleotide sequence ID" value="NZ_FRCS01000027.1"/>
</dbReference>
<dbReference type="OrthoDB" id="4337012at2"/>